<protein>
    <submittedName>
        <fullName evidence="1">Uncharacterized protein</fullName>
    </submittedName>
</protein>
<comment type="caution">
    <text evidence="1">The sequence shown here is derived from an EMBL/GenBank/DDBJ whole genome shotgun (WGS) entry which is preliminary data.</text>
</comment>
<dbReference type="AlphaFoldDB" id="A0A2I0KIY9"/>
<evidence type="ECO:0000313" key="2">
    <source>
        <dbReference type="Proteomes" id="UP000233551"/>
    </source>
</evidence>
<organism evidence="1 2">
    <name type="scientific">Punica granatum</name>
    <name type="common">Pomegranate</name>
    <dbReference type="NCBI Taxonomy" id="22663"/>
    <lineage>
        <taxon>Eukaryota</taxon>
        <taxon>Viridiplantae</taxon>
        <taxon>Streptophyta</taxon>
        <taxon>Embryophyta</taxon>
        <taxon>Tracheophyta</taxon>
        <taxon>Spermatophyta</taxon>
        <taxon>Magnoliopsida</taxon>
        <taxon>eudicotyledons</taxon>
        <taxon>Gunneridae</taxon>
        <taxon>Pentapetalae</taxon>
        <taxon>rosids</taxon>
        <taxon>malvids</taxon>
        <taxon>Myrtales</taxon>
        <taxon>Lythraceae</taxon>
        <taxon>Punica</taxon>
    </lineage>
</organism>
<gene>
    <name evidence="1" type="ORF">CRG98_011320</name>
</gene>
<dbReference type="EMBL" id="PGOL01000563">
    <property type="protein sequence ID" value="PKI68290.1"/>
    <property type="molecule type" value="Genomic_DNA"/>
</dbReference>
<evidence type="ECO:0000313" key="1">
    <source>
        <dbReference type="EMBL" id="PKI68290.1"/>
    </source>
</evidence>
<reference evidence="1 2" key="1">
    <citation type="submission" date="2017-11" db="EMBL/GenBank/DDBJ databases">
        <title>De-novo sequencing of pomegranate (Punica granatum L.) genome.</title>
        <authorList>
            <person name="Akparov Z."/>
            <person name="Amiraslanov A."/>
            <person name="Hajiyeva S."/>
            <person name="Abbasov M."/>
            <person name="Kaur K."/>
            <person name="Hamwieh A."/>
            <person name="Solovyev V."/>
            <person name="Salamov A."/>
            <person name="Braich B."/>
            <person name="Kosarev P."/>
            <person name="Mahmoud A."/>
            <person name="Hajiyev E."/>
            <person name="Babayeva S."/>
            <person name="Izzatullayeva V."/>
            <person name="Mammadov A."/>
            <person name="Mammadov A."/>
            <person name="Sharifova S."/>
            <person name="Ojaghi J."/>
            <person name="Eynullazada K."/>
            <person name="Bayramov B."/>
            <person name="Abdulazimova A."/>
            <person name="Shahmuradov I."/>
        </authorList>
    </citation>
    <scope>NUCLEOTIDE SEQUENCE [LARGE SCALE GENOMIC DNA]</scope>
    <source>
        <strain evidence="2">cv. AG2017</strain>
        <tissue evidence="1">Leaf</tissue>
    </source>
</reference>
<name>A0A2I0KIY9_PUNGR</name>
<accession>A0A2I0KIY9</accession>
<keyword evidence="2" id="KW-1185">Reference proteome</keyword>
<dbReference type="Proteomes" id="UP000233551">
    <property type="component" value="Unassembled WGS sequence"/>
</dbReference>
<sequence>MGWAVGPSWLSGLIGLLLGRRWECLLGRKDLGRVAESWIGPLWVAGLLAGPGWMVVARTGPGRHELGCWHSRAFLRKDAIRVKDESGVRAAMRVLAEGVEVREIGRVSWGVAREPGRTEGFRQPRGENELRVSREFVTFGFSSAVSCGFFGDLELPVLFLSKKTRQSREREDP</sequence>
<proteinExistence type="predicted"/>